<dbReference type="GO" id="GO:0003723">
    <property type="term" value="F:RNA binding"/>
    <property type="evidence" value="ECO:0007669"/>
    <property type="project" value="UniProtKB-KW"/>
</dbReference>
<evidence type="ECO:0000256" key="6">
    <source>
        <dbReference type="ARBA" id="ARBA00023274"/>
    </source>
</evidence>
<dbReference type="GO" id="GO:1990904">
    <property type="term" value="C:ribonucleoprotein complex"/>
    <property type="evidence" value="ECO:0007669"/>
    <property type="project" value="UniProtKB-KW"/>
</dbReference>
<evidence type="ECO:0000256" key="3">
    <source>
        <dbReference type="ARBA" id="ARBA00022490"/>
    </source>
</evidence>
<dbReference type="PANTHER" id="PTHR14202">
    <property type="entry name" value="60 KDA RIBONUCLEOPROTEIN SSA/RO"/>
    <property type="match status" value="1"/>
</dbReference>
<keyword evidence="5" id="KW-0694">RNA-binding</keyword>
<keyword evidence="4" id="KW-0479">Metal-binding</keyword>
<dbReference type="GO" id="GO:0005737">
    <property type="term" value="C:cytoplasm"/>
    <property type="evidence" value="ECO:0007669"/>
    <property type="project" value="UniProtKB-SubCell"/>
</dbReference>
<dbReference type="InterPro" id="IPR036465">
    <property type="entry name" value="vWFA_dom_sf"/>
</dbReference>
<proteinExistence type="inferred from homology"/>
<feature type="domain" description="TROVE" evidence="8">
    <location>
        <begin position="180"/>
        <end position="523"/>
    </location>
</feature>
<evidence type="ECO:0000256" key="2">
    <source>
        <dbReference type="ARBA" id="ARBA00007814"/>
    </source>
</evidence>
<evidence type="ECO:0000256" key="4">
    <source>
        <dbReference type="ARBA" id="ARBA00022723"/>
    </source>
</evidence>
<dbReference type="Pfam" id="PF25045">
    <property type="entry name" value="vWA_Ro60"/>
    <property type="match status" value="1"/>
</dbReference>
<dbReference type="PANTHER" id="PTHR14202:SF0">
    <property type="entry name" value="RNA-BINDING PROTEIN RO60"/>
    <property type="match status" value="1"/>
</dbReference>
<sequence>MEEAKGLENPSQPVVDSLDLVSMETVPPMEEPKADDKLGESLLTSAPNGLVDTTPVVEPTGQGETSVAPLNNLFDITCNKESKDNEVPCVSPPVASATNGLLDTDITMEEPKGGSIASQMTVASELIGLMATASIVEPKKISMSEQIPVTSEPKDLMVTDEQPIKKKTVENIPEVPLALEEVKEKPEVSTITAMESLRRFCYIRNTELAVYAGPFKTFSEETFKDLRKLCDQVQAQQLADCLVEALINNDECLPRPDEALLVLAVFLSTCTNETERSLIRNYVPRLVRTDTELFIFMELANKVQKIQKCKTPFSRTVRKAVIAWYKERSLDELLHMWTKGEQICSLHNNLLRRVHYRQEHMTIEYMATLQLLSTPTKNLVTWPEFLNPLIGSKQIIEGIVKLRSITNAPNAVTIVKELSLTYDQVPESFRSDPALAEYLIPTLSYEHLFKISPRVLLCLRRAAREAYDKYEKLLFDKTKMEAANIAPLCIYLKTLRLQTNIRLRNVCCDLYEASFGHNKALGKRLNISVCLDKFYIRKYLKGRNRTSNYLDALVAIAFGYFKTDSDGSKVSYWCDRTGQLQDLRWTKNMTLIEATDRCQTLEVQKTKMDFPRIFLNASEDPEDYDIFLIVVPKASRGNPNHSSAKIASLLAEYRLTRQPKSKVIIISLLASKQSMSYSVNMNENILELCGISEQLPQIINAFLAEKFH</sequence>
<reference evidence="9 10" key="1">
    <citation type="submission" date="2024-02" db="EMBL/GenBank/DDBJ databases">
        <title>A chromosome-level genome assembly of Drosophila madeirensis, a fruit fly species endemic to Madeira island.</title>
        <authorList>
            <person name="Tomihara K."/>
            <person name="Llopart A."/>
            <person name="Yamamoto D."/>
        </authorList>
    </citation>
    <scope>NUCLEOTIDE SEQUENCE [LARGE SCALE GENOMIC DNA]</scope>
    <source>
        <strain evidence="9 10">RF1</strain>
    </source>
</reference>
<gene>
    <name evidence="9" type="ORF">DMAD_00246</name>
</gene>
<keyword evidence="3" id="KW-0963">Cytoplasm</keyword>
<evidence type="ECO:0000256" key="7">
    <source>
        <dbReference type="SAM" id="MobiDB-lite"/>
    </source>
</evidence>
<comment type="similarity">
    <text evidence="2">Belongs to the Ro 60 kDa family.</text>
</comment>
<dbReference type="InterPro" id="IPR037214">
    <property type="entry name" value="TROVE_dom_sf"/>
</dbReference>
<keyword evidence="6" id="KW-0687">Ribonucleoprotein</keyword>
<evidence type="ECO:0000313" key="9">
    <source>
        <dbReference type="EMBL" id="BFG00205.1"/>
    </source>
</evidence>
<name>A0AAU9FVN6_DROMD</name>
<feature type="region of interest" description="Disordered" evidence="7">
    <location>
        <begin position="1"/>
        <end position="36"/>
    </location>
</feature>
<evidence type="ECO:0000256" key="5">
    <source>
        <dbReference type="ARBA" id="ARBA00022884"/>
    </source>
</evidence>
<dbReference type="InterPro" id="IPR040322">
    <property type="entry name" value="TROVE2"/>
</dbReference>
<dbReference type="Proteomes" id="UP001500889">
    <property type="component" value="Chromosome A"/>
</dbReference>
<protein>
    <recommendedName>
        <fullName evidence="8">TROVE domain-containing protein</fullName>
    </recommendedName>
</protein>
<dbReference type="InterPro" id="IPR056800">
    <property type="entry name" value="vWA_Ro60"/>
</dbReference>
<evidence type="ECO:0000313" key="10">
    <source>
        <dbReference type="Proteomes" id="UP001500889"/>
    </source>
</evidence>
<organism evidence="9 10">
    <name type="scientific">Drosophila madeirensis</name>
    <name type="common">Fruit fly</name>
    <dbReference type="NCBI Taxonomy" id="30013"/>
    <lineage>
        <taxon>Eukaryota</taxon>
        <taxon>Metazoa</taxon>
        <taxon>Ecdysozoa</taxon>
        <taxon>Arthropoda</taxon>
        <taxon>Hexapoda</taxon>
        <taxon>Insecta</taxon>
        <taxon>Pterygota</taxon>
        <taxon>Neoptera</taxon>
        <taxon>Endopterygota</taxon>
        <taxon>Diptera</taxon>
        <taxon>Brachycera</taxon>
        <taxon>Muscomorpha</taxon>
        <taxon>Ephydroidea</taxon>
        <taxon>Drosophilidae</taxon>
        <taxon>Drosophila</taxon>
        <taxon>Sophophora</taxon>
    </lineage>
</organism>
<evidence type="ECO:0000259" key="8">
    <source>
        <dbReference type="PROSITE" id="PS50988"/>
    </source>
</evidence>
<dbReference type="Gene3D" id="3.40.50.410">
    <property type="entry name" value="von Willebrand factor, type A domain"/>
    <property type="match status" value="1"/>
</dbReference>
<dbReference type="SUPFAM" id="SSF140864">
    <property type="entry name" value="TROVE domain-like"/>
    <property type="match status" value="1"/>
</dbReference>
<comment type="subcellular location">
    <subcellularLocation>
        <location evidence="1">Cytoplasm</location>
    </subcellularLocation>
</comment>
<dbReference type="AlphaFoldDB" id="A0AAU9FVN6"/>
<dbReference type="EMBL" id="AP029266">
    <property type="protein sequence ID" value="BFG00205.1"/>
    <property type="molecule type" value="Genomic_DNA"/>
</dbReference>
<dbReference type="PROSITE" id="PS50988">
    <property type="entry name" value="TROVE"/>
    <property type="match status" value="1"/>
</dbReference>
<dbReference type="GO" id="GO:0046872">
    <property type="term" value="F:metal ion binding"/>
    <property type="evidence" value="ECO:0007669"/>
    <property type="project" value="UniProtKB-KW"/>
</dbReference>
<keyword evidence="10" id="KW-1185">Reference proteome</keyword>
<accession>A0AAU9FVN6</accession>
<evidence type="ECO:0000256" key="1">
    <source>
        <dbReference type="ARBA" id="ARBA00004496"/>
    </source>
</evidence>
<dbReference type="InterPro" id="IPR008858">
    <property type="entry name" value="TROVE_dom"/>
</dbReference>